<gene>
    <name evidence="5" type="ORF">SAMN04244550_03376</name>
</gene>
<dbReference type="RefSeq" id="WP_081348958.1">
    <property type="nucleotide sequence ID" value="NZ_CP119563.1"/>
</dbReference>
<name>A0A1G7RBC6_RHOCA</name>
<evidence type="ECO:0000313" key="5">
    <source>
        <dbReference type="EMBL" id="SDG07310.1"/>
    </source>
</evidence>
<dbReference type="InterPro" id="IPR044946">
    <property type="entry name" value="Restrct_endonuc_typeI_TRD_sf"/>
</dbReference>
<sequence>MIPAAPKLRFSEFKDPWKPGHAGDAFKNSRAKGAAGLPIYSVTMDRGLVRRDSMERQMAADAADNQNLRAQRGDVVYNMMRMWQGAVGLAPEECMVSPAYVVLSPKKHTSPQFFDQWFKGKRMLYLLGAYSHGITSDRLRLYADDFARIPLHLPSLPEQQKIAAFLGVVDAKLAALATKQAALGQFKAGLMQKLFSQQIRFKRDDGTNFPDWEEKELRVVSIINPKSPELPERFRYIDLESVNAGILGAVSEIVATEAPSRAQRVLQRGDILFQMVRPYQRNNLYFDLAGVYVGSTGYAQIRAKQNRHYLFQVLHTDEFVNRVLERCTGTGYPAINSNDLGKVAIPFPHADEQQKIADALSSMDTKIQAVADQVAKLQTFKKGLLQQMFV</sequence>
<dbReference type="PANTHER" id="PTHR30408">
    <property type="entry name" value="TYPE-1 RESTRICTION ENZYME ECOKI SPECIFICITY PROTEIN"/>
    <property type="match status" value="1"/>
</dbReference>
<dbReference type="GO" id="GO:0009307">
    <property type="term" value="P:DNA restriction-modification system"/>
    <property type="evidence" value="ECO:0007669"/>
    <property type="project" value="UniProtKB-KW"/>
</dbReference>
<keyword evidence="3" id="KW-0238">DNA-binding</keyword>
<evidence type="ECO:0000256" key="1">
    <source>
        <dbReference type="ARBA" id="ARBA00010923"/>
    </source>
</evidence>
<evidence type="ECO:0000259" key="4">
    <source>
        <dbReference type="Pfam" id="PF01420"/>
    </source>
</evidence>
<keyword evidence="2" id="KW-0680">Restriction system</keyword>
<evidence type="ECO:0000256" key="2">
    <source>
        <dbReference type="ARBA" id="ARBA00022747"/>
    </source>
</evidence>
<evidence type="ECO:0000313" key="6">
    <source>
        <dbReference type="Proteomes" id="UP000183812"/>
    </source>
</evidence>
<reference evidence="5 6" key="1">
    <citation type="submission" date="2016-10" db="EMBL/GenBank/DDBJ databases">
        <authorList>
            <person name="de Groot N.N."/>
        </authorList>
    </citation>
    <scope>NUCLEOTIDE SEQUENCE [LARGE SCALE GENOMIC DNA]</scope>
    <source>
        <strain evidence="6">DSM 938 / 37b4</strain>
    </source>
</reference>
<dbReference type="Gene3D" id="3.90.220.20">
    <property type="entry name" value="DNA methylase specificity domains"/>
    <property type="match status" value="2"/>
</dbReference>
<dbReference type="GO" id="GO:0003677">
    <property type="term" value="F:DNA binding"/>
    <property type="evidence" value="ECO:0007669"/>
    <property type="project" value="UniProtKB-KW"/>
</dbReference>
<feature type="domain" description="Type I restriction modification DNA specificity" evidence="4">
    <location>
        <begin position="288"/>
        <end position="369"/>
    </location>
</feature>
<dbReference type="EMBL" id="FNAY01000028">
    <property type="protein sequence ID" value="SDG07310.1"/>
    <property type="molecule type" value="Genomic_DNA"/>
</dbReference>
<dbReference type="AlphaFoldDB" id="A0A1G7RBC6"/>
<feature type="domain" description="Type I restriction modification DNA specificity" evidence="4">
    <location>
        <begin position="57"/>
        <end position="181"/>
    </location>
</feature>
<dbReference type="Proteomes" id="UP000183812">
    <property type="component" value="Unassembled WGS sequence"/>
</dbReference>
<dbReference type="OrthoDB" id="512700at2"/>
<dbReference type="InterPro" id="IPR000055">
    <property type="entry name" value="Restrct_endonuc_typeI_TRD"/>
</dbReference>
<dbReference type="SUPFAM" id="SSF116734">
    <property type="entry name" value="DNA methylase specificity domain"/>
    <property type="match status" value="2"/>
</dbReference>
<organism evidence="5 6">
    <name type="scientific">Rhodobacter capsulatus</name>
    <name type="common">Rhodopseudomonas capsulata</name>
    <dbReference type="NCBI Taxonomy" id="1061"/>
    <lineage>
        <taxon>Bacteria</taxon>
        <taxon>Pseudomonadati</taxon>
        <taxon>Pseudomonadota</taxon>
        <taxon>Alphaproteobacteria</taxon>
        <taxon>Rhodobacterales</taxon>
        <taxon>Rhodobacter group</taxon>
        <taxon>Rhodobacter</taxon>
    </lineage>
</organism>
<evidence type="ECO:0000256" key="3">
    <source>
        <dbReference type="ARBA" id="ARBA00023125"/>
    </source>
</evidence>
<proteinExistence type="inferred from homology"/>
<comment type="similarity">
    <text evidence="1">Belongs to the type-I restriction system S methylase family.</text>
</comment>
<dbReference type="Pfam" id="PF01420">
    <property type="entry name" value="Methylase_S"/>
    <property type="match status" value="2"/>
</dbReference>
<protein>
    <submittedName>
        <fullName evidence="5">Type I restriction modification DNA specificity domain-containing protein</fullName>
    </submittedName>
</protein>
<accession>A0A1G7RBC6</accession>
<dbReference type="InterPro" id="IPR052021">
    <property type="entry name" value="Type-I_RS_S_subunit"/>
</dbReference>
<dbReference type="PANTHER" id="PTHR30408:SF12">
    <property type="entry name" value="TYPE I RESTRICTION ENZYME MJAVIII SPECIFICITY SUBUNIT"/>
    <property type="match status" value="1"/>
</dbReference>